<organism evidence="2 3">
    <name type="scientific">Paenibacillus thailandensis</name>
    <dbReference type="NCBI Taxonomy" id="393250"/>
    <lineage>
        <taxon>Bacteria</taxon>
        <taxon>Bacillati</taxon>
        <taxon>Bacillota</taxon>
        <taxon>Bacilli</taxon>
        <taxon>Bacillales</taxon>
        <taxon>Paenibacillaceae</taxon>
        <taxon>Paenibacillus</taxon>
    </lineage>
</organism>
<keyword evidence="3" id="KW-1185">Reference proteome</keyword>
<dbReference type="PROSITE" id="PS51482">
    <property type="entry name" value="DEGV"/>
    <property type="match status" value="1"/>
</dbReference>
<sequence length="288" mass="31632">MGKVIILTDSTSDVPEKVRKQLGIEMVPLKIEIDGVGYLDNVTLDPGTFYEKLKASKELPRTSQPSPAEFMEAYQRILQREPGASIIAFTLSSQFSGTYQSALIAGSMLEEQADITVIDSKSASYGFGVRVVRAAEMAQAGASKEEILEEAKRLEENTELYFLVDTLEYLQKGGRIGRASAMIGTLLNIKPILTIDRDGFVNSADKIRGTKKAMNRILDMLGETFTPEEPVAVIMAWTSDGEETAKNLHELLQGRFNVRKTDDTFIGPVIGNYVGSGTAAVFMYRLKG</sequence>
<gene>
    <name evidence="2" type="ORF">ACFSW5_12230</name>
</gene>
<accession>A0ABW5QWX8</accession>
<proteinExistence type="predicted"/>
<dbReference type="SUPFAM" id="SSF82549">
    <property type="entry name" value="DAK1/DegV-like"/>
    <property type="match status" value="1"/>
</dbReference>
<dbReference type="PANTHER" id="PTHR33434:SF2">
    <property type="entry name" value="FATTY ACID-BINDING PROTEIN TM_1468"/>
    <property type="match status" value="1"/>
</dbReference>
<dbReference type="PANTHER" id="PTHR33434">
    <property type="entry name" value="DEGV DOMAIN-CONTAINING PROTEIN DR_1986-RELATED"/>
    <property type="match status" value="1"/>
</dbReference>
<keyword evidence="1" id="KW-0446">Lipid-binding</keyword>
<dbReference type="Gene3D" id="3.30.1180.10">
    <property type="match status" value="1"/>
</dbReference>
<protein>
    <submittedName>
        <fullName evidence="2">DegV family protein</fullName>
    </submittedName>
</protein>
<name>A0ABW5QWX8_9BACL</name>
<dbReference type="NCBIfam" id="TIGR00762">
    <property type="entry name" value="DegV"/>
    <property type="match status" value="1"/>
</dbReference>
<dbReference type="InterPro" id="IPR043168">
    <property type="entry name" value="DegV_C"/>
</dbReference>
<comment type="caution">
    <text evidence="2">The sequence shown here is derived from an EMBL/GenBank/DDBJ whole genome shotgun (WGS) entry which is preliminary data.</text>
</comment>
<dbReference type="EMBL" id="JBHUMY010000012">
    <property type="protein sequence ID" value="MFD2661018.1"/>
    <property type="molecule type" value="Genomic_DNA"/>
</dbReference>
<dbReference type="Proteomes" id="UP001597493">
    <property type="component" value="Unassembled WGS sequence"/>
</dbReference>
<dbReference type="RefSeq" id="WP_379273284.1">
    <property type="nucleotide sequence ID" value="NZ_JBHUGT010000002.1"/>
</dbReference>
<dbReference type="InterPro" id="IPR003797">
    <property type="entry name" value="DegV"/>
</dbReference>
<evidence type="ECO:0000313" key="3">
    <source>
        <dbReference type="Proteomes" id="UP001597493"/>
    </source>
</evidence>
<reference evidence="3" key="1">
    <citation type="journal article" date="2019" name="Int. J. Syst. Evol. Microbiol.">
        <title>The Global Catalogue of Microorganisms (GCM) 10K type strain sequencing project: providing services to taxonomists for standard genome sequencing and annotation.</title>
        <authorList>
            <consortium name="The Broad Institute Genomics Platform"/>
            <consortium name="The Broad Institute Genome Sequencing Center for Infectious Disease"/>
            <person name="Wu L."/>
            <person name="Ma J."/>
        </authorList>
    </citation>
    <scope>NUCLEOTIDE SEQUENCE [LARGE SCALE GENOMIC DNA]</scope>
    <source>
        <strain evidence="3">TISTR 1827</strain>
    </source>
</reference>
<evidence type="ECO:0000313" key="2">
    <source>
        <dbReference type="EMBL" id="MFD2661018.1"/>
    </source>
</evidence>
<dbReference type="Gene3D" id="3.40.50.10170">
    <property type="match status" value="1"/>
</dbReference>
<dbReference type="InterPro" id="IPR050270">
    <property type="entry name" value="DegV_domain_contain"/>
</dbReference>
<dbReference type="Pfam" id="PF02645">
    <property type="entry name" value="DegV"/>
    <property type="match status" value="1"/>
</dbReference>
<evidence type="ECO:0000256" key="1">
    <source>
        <dbReference type="ARBA" id="ARBA00023121"/>
    </source>
</evidence>